<evidence type="ECO:0000256" key="2">
    <source>
        <dbReference type="ARBA" id="ARBA00022737"/>
    </source>
</evidence>
<evidence type="ECO:0000256" key="3">
    <source>
        <dbReference type="ARBA" id="ARBA00023034"/>
    </source>
</evidence>
<keyword evidence="8" id="KW-1185">Reference proteome</keyword>
<organism evidence="7 8">
    <name type="scientific">Corynespora cassiicola Philippines</name>
    <dbReference type="NCBI Taxonomy" id="1448308"/>
    <lineage>
        <taxon>Eukaryota</taxon>
        <taxon>Fungi</taxon>
        <taxon>Dikarya</taxon>
        <taxon>Ascomycota</taxon>
        <taxon>Pezizomycotina</taxon>
        <taxon>Dothideomycetes</taxon>
        <taxon>Pleosporomycetidae</taxon>
        <taxon>Pleosporales</taxon>
        <taxon>Corynesporascaceae</taxon>
        <taxon>Corynespora</taxon>
    </lineage>
</organism>
<feature type="domain" description="PDZ GRASP-type" evidence="6">
    <location>
        <begin position="27"/>
        <end position="111"/>
    </location>
</feature>
<evidence type="ECO:0000256" key="1">
    <source>
        <dbReference type="ARBA" id="ARBA00004394"/>
    </source>
</evidence>
<evidence type="ECO:0000256" key="4">
    <source>
        <dbReference type="ARBA" id="ARBA00023136"/>
    </source>
</evidence>
<feature type="compositionally biased region" description="Pro residues" evidence="5">
    <location>
        <begin position="321"/>
        <end position="334"/>
    </location>
</feature>
<comment type="subcellular location">
    <subcellularLocation>
        <location evidence="1">Golgi apparatus membrane</location>
    </subcellularLocation>
</comment>
<dbReference type="PANTHER" id="PTHR12893">
    <property type="entry name" value="GOLGI REASSEMBLY STACKING PROTEIN GRASP"/>
    <property type="match status" value="1"/>
</dbReference>
<dbReference type="STRING" id="1448308.A0A2T2NAW8"/>
<dbReference type="PANTHER" id="PTHR12893:SF0">
    <property type="entry name" value="GRASP65"/>
    <property type="match status" value="1"/>
</dbReference>
<feature type="compositionally biased region" description="Basic and acidic residues" evidence="5">
    <location>
        <begin position="299"/>
        <end position="315"/>
    </location>
</feature>
<dbReference type="Proteomes" id="UP000240883">
    <property type="component" value="Unassembled WGS sequence"/>
</dbReference>
<reference evidence="7 8" key="1">
    <citation type="journal article" date="2018" name="Front. Microbiol.">
        <title>Genome-Wide Analysis of Corynespora cassiicola Leaf Fall Disease Putative Effectors.</title>
        <authorList>
            <person name="Lopez D."/>
            <person name="Ribeiro S."/>
            <person name="Label P."/>
            <person name="Fumanal B."/>
            <person name="Venisse J.S."/>
            <person name="Kohler A."/>
            <person name="de Oliveira R.R."/>
            <person name="Labutti K."/>
            <person name="Lipzen A."/>
            <person name="Lail K."/>
            <person name="Bauer D."/>
            <person name="Ohm R.A."/>
            <person name="Barry K.W."/>
            <person name="Spatafora J."/>
            <person name="Grigoriev I.V."/>
            <person name="Martin F.M."/>
            <person name="Pujade-Renaud V."/>
        </authorList>
    </citation>
    <scope>NUCLEOTIDE SEQUENCE [LARGE SCALE GENOMIC DNA]</scope>
    <source>
        <strain evidence="7 8">Philippines</strain>
    </source>
</reference>
<evidence type="ECO:0000259" key="6">
    <source>
        <dbReference type="PROSITE" id="PS51865"/>
    </source>
</evidence>
<gene>
    <name evidence="7" type="ORF">BS50DRAFT_502255</name>
</gene>
<dbReference type="Pfam" id="PF04495">
    <property type="entry name" value="GRASP55_65"/>
    <property type="match status" value="1"/>
</dbReference>
<accession>A0A2T2NAW8</accession>
<evidence type="ECO:0000256" key="5">
    <source>
        <dbReference type="SAM" id="MobiDB-lite"/>
    </source>
</evidence>
<dbReference type="AlphaFoldDB" id="A0A2T2NAW8"/>
<dbReference type="Gene3D" id="2.30.42.10">
    <property type="match status" value="2"/>
</dbReference>
<proteinExistence type="predicted"/>
<name>A0A2T2NAW8_CORCC</name>
<evidence type="ECO:0000313" key="7">
    <source>
        <dbReference type="EMBL" id="PSN62563.1"/>
    </source>
</evidence>
<dbReference type="FunFam" id="2.30.42.10:FF:000026">
    <property type="entry name" value="Golgi reassembly stacking protein 2"/>
    <property type="match status" value="1"/>
</dbReference>
<feature type="region of interest" description="Disordered" evidence="5">
    <location>
        <begin position="212"/>
        <end position="349"/>
    </location>
</feature>
<feature type="domain" description="PDZ GRASP-type" evidence="6">
    <location>
        <begin position="116"/>
        <end position="205"/>
    </location>
</feature>
<keyword evidence="3" id="KW-0333">Golgi apparatus</keyword>
<dbReference type="GO" id="GO:0000139">
    <property type="term" value="C:Golgi membrane"/>
    <property type="evidence" value="ECO:0007669"/>
    <property type="project" value="UniProtKB-SubCell"/>
</dbReference>
<protein>
    <submittedName>
        <fullName evidence="7">Golgi reassembly stacking protein-like protein</fullName>
    </submittedName>
</protein>
<dbReference type="InterPro" id="IPR007583">
    <property type="entry name" value="GRASP55_65"/>
</dbReference>
<dbReference type="EMBL" id="KZ678141">
    <property type="protein sequence ID" value="PSN62563.1"/>
    <property type="molecule type" value="Genomic_DNA"/>
</dbReference>
<dbReference type="OrthoDB" id="3318at2759"/>
<sequence length="349" mass="37077">MFGALNRFISRLDAAPEEQQSATRGAFGFQVLRNTNPEVPLEPWFDYIIGINGRTIDNPDPNLFATEVRNGAGSTVSLGVFSAKGQKIREIFIQVPSEKPTLGVSLQWSPLSITEDVWHILDVIPNSPADAAGLLPYGDYVIGSPEGLVRGESGLGELVEDYLNRPLRLIVYNHEYNVTRPVTITPTRSWGGEGALGCVLGFGALHRIPAALDEPPQAPGETLFSTDSASFDEKRPVSSSSNLPTPQGPIGAGAELFVPANMALSSKSPPPQGTAPPRRGKQRAHHTHISPSGGGGLDDYFKEGEQKSQEEDFAPKGKAGLPPPPKAGGPPKGPPKSGTPVQPEAETEA</sequence>
<feature type="compositionally biased region" description="Basic residues" evidence="5">
    <location>
        <begin position="278"/>
        <end position="288"/>
    </location>
</feature>
<dbReference type="GO" id="GO:0007030">
    <property type="term" value="P:Golgi organization"/>
    <property type="evidence" value="ECO:0007669"/>
    <property type="project" value="TreeGrafter"/>
</dbReference>
<dbReference type="PROSITE" id="PS51865">
    <property type="entry name" value="PDZ_GRASP"/>
    <property type="match status" value="2"/>
</dbReference>
<dbReference type="InterPro" id="IPR036034">
    <property type="entry name" value="PDZ_sf"/>
</dbReference>
<keyword evidence="4" id="KW-0472">Membrane</keyword>
<evidence type="ECO:0000313" key="8">
    <source>
        <dbReference type="Proteomes" id="UP000240883"/>
    </source>
</evidence>
<dbReference type="SUPFAM" id="SSF50156">
    <property type="entry name" value="PDZ domain-like"/>
    <property type="match status" value="1"/>
</dbReference>
<dbReference type="InterPro" id="IPR024958">
    <property type="entry name" value="GRASP_PDZ"/>
</dbReference>
<keyword evidence="2" id="KW-0677">Repeat</keyword>